<proteinExistence type="predicted"/>
<keyword evidence="2" id="KW-1185">Reference proteome</keyword>
<dbReference type="EMBL" id="JAFIMR010000059">
    <property type="protein sequence ID" value="KAI1853001.1"/>
    <property type="molecule type" value="Genomic_DNA"/>
</dbReference>
<evidence type="ECO:0000313" key="2">
    <source>
        <dbReference type="Proteomes" id="UP000829685"/>
    </source>
</evidence>
<accession>A0A9Q0AI74</accession>
<protein>
    <submittedName>
        <fullName evidence="1">Uncharacterized protein</fullName>
    </submittedName>
</protein>
<comment type="caution">
    <text evidence="1">The sequence shown here is derived from an EMBL/GenBank/DDBJ whole genome shotgun (WGS) entry which is preliminary data.</text>
</comment>
<organism evidence="1 2">
    <name type="scientific">Neoarthrinium moseri</name>
    <dbReference type="NCBI Taxonomy" id="1658444"/>
    <lineage>
        <taxon>Eukaryota</taxon>
        <taxon>Fungi</taxon>
        <taxon>Dikarya</taxon>
        <taxon>Ascomycota</taxon>
        <taxon>Pezizomycotina</taxon>
        <taxon>Sordariomycetes</taxon>
        <taxon>Xylariomycetidae</taxon>
        <taxon>Amphisphaeriales</taxon>
        <taxon>Apiosporaceae</taxon>
        <taxon>Neoarthrinium</taxon>
    </lineage>
</organism>
<dbReference type="Proteomes" id="UP000829685">
    <property type="component" value="Unassembled WGS sequence"/>
</dbReference>
<reference evidence="1" key="1">
    <citation type="submission" date="2021-03" db="EMBL/GenBank/DDBJ databases">
        <title>Revisited historic fungal species revealed as producer of novel bioactive compounds through whole genome sequencing and comparative genomics.</title>
        <authorList>
            <person name="Vignolle G.A."/>
            <person name="Hochenegger N."/>
            <person name="Mach R.L."/>
            <person name="Mach-Aigner A.R."/>
            <person name="Javad Rahimi M."/>
            <person name="Salim K.A."/>
            <person name="Chan C.M."/>
            <person name="Lim L.B.L."/>
            <person name="Cai F."/>
            <person name="Druzhinina I.S."/>
            <person name="U'Ren J.M."/>
            <person name="Derntl C."/>
        </authorList>
    </citation>
    <scope>NUCLEOTIDE SEQUENCE</scope>
    <source>
        <strain evidence="1">TUCIM 5799</strain>
    </source>
</reference>
<name>A0A9Q0AI74_9PEZI</name>
<dbReference type="InterPro" id="IPR009097">
    <property type="entry name" value="Cyclic_Pdiesterase"/>
</dbReference>
<evidence type="ECO:0000313" key="1">
    <source>
        <dbReference type="EMBL" id="KAI1853001.1"/>
    </source>
</evidence>
<dbReference type="SUPFAM" id="SSF55144">
    <property type="entry name" value="LigT-like"/>
    <property type="match status" value="1"/>
</dbReference>
<sequence length="286" mass="32184">MGLAQAIDDFIADAGDDLASIQNLCEAHRQKRNIDSRQKLLQHEFHGIQADQVLANLISDPEYVDIRNNLCVWARPTQALIELVDFIQGELQMIAPGLWIAPASWLHMTVVEIVHSQPDDVVKQTVIQLLQCLSALVNLVLEHPVVLGRPQLNYDDATVTMTFVPIGEREYTYLHLRRDIANICTEHGVEVGSRYFTTSSHITIVRFVDSAGLETRASRKAWVEKIEGLNSELREKYWRRNLGEGPSKAGQWMIGAERGLEVREGRLWYGGGETVQYGKAVSTDVP</sequence>
<gene>
    <name evidence="1" type="ORF">JX265_012890</name>
</gene>
<dbReference type="AlphaFoldDB" id="A0A9Q0AI74"/>